<name>A0A1I9GDA6_BRUMA</name>
<accession>A0A1I9GDA6</accession>
<sequence>MVSAGKLTRVTPESVTDIAATFDFDTVGTSSSSKLNGISSTTNNRRSSAEEASSDNAAQTRQKSFSINAMRSLRYDICMKTRTKICRSR</sequence>
<proteinExistence type="predicted"/>
<evidence type="ECO:0000313" key="2">
    <source>
        <dbReference type="EMBL" id="CRZ24563.1"/>
    </source>
</evidence>
<dbReference type="AlphaFoldDB" id="A0A1I9GDA6"/>
<protein>
    <submittedName>
        <fullName evidence="2">Bm10050</fullName>
    </submittedName>
</protein>
<feature type="compositionally biased region" description="Polar residues" evidence="1">
    <location>
        <begin position="27"/>
        <end position="42"/>
    </location>
</feature>
<feature type="compositionally biased region" description="Low complexity" evidence="1">
    <location>
        <begin position="43"/>
        <end position="58"/>
    </location>
</feature>
<organism evidence="2">
    <name type="scientific">Brugia malayi</name>
    <name type="common">Filarial nematode worm</name>
    <dbReference type="NCBI Taxonomy" id="6279"/>
    <lineage>
        <taxon>Eukaryota</taxon>
        <taxon>Metazoa</taxon>
        <taxon>Ecdysozoa</taxon>
        <taxon>Nematoda</taxon>
        <taxon>Chromadorea</taxon>
        <taxon>Rhabditida</taxon>
        <taxon>Spirurina</taxon>
        <taxon>Spiruromorpha</taxon>
        <taxon>Filarioidea</taxon>
        <taxon>Onchocercidae</taxon>
        <taxon>Brugia</taxon>
    </lineage>
</organism>
<gene>
    <name evidence="2" type="primary">Bm10050</name>
    <name evidence="2" type="ORF">BM_Bm10050</name>
</gene>
<evidence type="ECO:0000256" key="1">
    <source>
        <dbReference type="SAM" id="MobiDB-lite"/>
    </source>
</evidence>
<dbReference type="EMBL" id="LN856960">
    <property type="protein sequence ID" value="CRZ24563.1"/>
    <property type="molecule type" value="Genomic_DNA"/>
</dbReference>
<reference evidence="2" key="1">
    <citation type="journal article" date="2007" name="Science">
        <title>Draft genome of the filarial nematode parasite Brugia malayi.</title>
        <authorList>
            <person name="Ghedin E."/>
            <person name="Wang S."/>
            <person name="Spiro D."/>
            <person name="Caler E."/>
            <person name="Zhao Q."/>
            <person name="Crabtree J."/>
            <person name="Allen J.E."/>
            <person name="Delcher A.L."/>
            <person name="Guiliano D.B."/>
            <person name="Miranda-Saavedra D."/>
            <person name="Angiuoli S.V."/>
            <person name="Creasy T."/>
            <person name="Amedeo P."/>
            <person name="Haas B."/>
            <person name="El-Sayed N.M."/>
            <person name="Wortman J.R."/>
            <person name="Feldblyum T."/>
            <person name="Tallon L."/>
            <person name="Schatz M."/>
            <person name="Shumway M."/>
            <person name="Koo H."/>
            <person name="Salzberg S.L."/>
            <person name="Schobel S."/>
            <person name="Pertea M."/>
            <person name="Pop M."/>
            <person name="White O."/>
            <person name="Barton G.J."/>
            <person name="Carlow C.K."/>
            <person name="Crawford M.J."/>
            <person name="Daub J."/>
            <person name="Dimmic M.W."/>
            <person name="Estes C.F."/>
            <person name="Foster J.M."/>
            <person name="Ganatra M."/>
            <person name="Gregory W.F."/>
            <person name="Johnson N.M."/>
            <person name="Jin J."/>
            <person name="Komuniecki R."/>
            <person name="Korf I."/>
            <person name="Kumar S."/>
            <person name="Laney S."/>
            <person name="Li B.W."/>
            <person name="Li W."/>
            <person name="Lindblom T.H."/>
            <person name="Lustigman S."/>
            <person name="Ma D."/>
            <person name="Maina C.V."/>
            <person name="Martin D.M."/>
            <person name="McCarter J.P."/>
            <person name="McReynolds L."/>
            <person name="Mitreva M."/>
            <person name="Nutman T.B."/>
            <person name="Parkinson J."/>
            <person name="Peregrin-Alvarez J.M."/>
            <person name="Poole C."/>
            <person name="Ren Q."/>
            <person name="Saunders L."/>
            <person name="Sluder A.E."/>
            <person name="Smith K."/>
            <person name="Stanke M."/>
            <person name="Unnasch T.R."/>
            <person name="Ware J."/>
            <person name="Wei A.D."/>
            <person name="Weil G."/>
            <person name="Williams D.J."/>
            <person name="Zhang Y."/>
            <person name="Williams S.A."/>
            <person name="Fraser-Liggett C."/>
            <person name="Slatko B."/>
            <person name="Blaxter M.L."/>
            <person name="Scott A.L."/>
        </authorList>
    </citation>
    <scope>NUCLEOTIDE SEQUENCE</scope>
    <source>
        <strain evidence="2">FR3</strain>
    </source>
</reference>
<feature type="region of interest" description="Disordered" evidence="1">
    <location>
        <begin position="27"/>
        <end position="65"/>
    </location>
</feature>
<reference evidence="2" key="2">
    <citation type="submission" date="2012-12" db="EMBL/GenBank/DDBJ databases">
        <authorList>
            <consortium name="WormBase Consortium"/>
            <person name="Ghedin E."/>
            <person name="Paulini M."/>
        </authorList>
    </citation>
    <scope>NUCLEOTIDE SEQUENCE</scope>
    <source>
        <strain evidence="2">FR3</strain>
    </source>
</reference>